<feature type="transmembrane region" description="Helical" evidence="6">
    <location>
        <begin position="7"/>
        <end position="33"/>
    </location>
</feature>
<dbReference type="Proteomes" id="UP000702954">
    <property type="component" value="Unassembled WGS sequence"/>
</dbReference>
<keyword evidence="4 6" id="KW-1133">Transmembrane helix</keyword>
<name>A0A4R3JUL9_9FIRM</name>
<dbReference type="InterPro" id="IPR050833">
    <property type="entry name" value="Poly_Biosynth_Transport"/>
</dbReference>
<feature type="transmembrane region" description="Helical" evidence="6">
    <location>
        <begin position="342"/>
        <end position="366"/>
    </location>
</feature>
<proteinExistence type="predicted"/>
<keyword evidence="10" id="KW-1185">Reference proteome</keyword>
<evidence type="ECO:0000256" key="6">
    <source>
        <dbReference type="SAM" id="Phobius"/>
    </source>
</evidence>
<keyword evidence="3 6" id="KW-0812">Transmembrane</keyword>
<dbReference type="PANTHER" id="PTHR30250:SF26">
    <property type="entry name" value="PSMA PROTEIN"/>
    <property type="match status" value="1"/>
</dbReference>
<feature type="transmembrane region" description="Helical" evidence="6">
    <location>
        <begin position="314"/>
        <end position="336"/>
    </location>
</feature>
<reference evidence="8 9" key="2">
    <citation type="submission" date="2019-03" db="EMBL/GenBank/DDBJ databases">
        <title>Genomic Encyclopedia of Type Strains, Phase IV (KMG-IV): sequencing the most valuable type-strain genomes for metagenomic binning, comparative biology and taxonomic classification.</title>
        <authorList>
            <person name="Goeker M."/>
        </authorList>
    </citation>
    <scope>NUCLEOTIDE SEQUENCE [LARGE SCALE GENOMIC DNA]</scope>
    <source>
        <strain evidence="8 9">DSM 103426</strain>
    </source>
</reference>
<dbReference type="AlphaFoldDB" id="A0A4R3JUL9"/>
<evidence type="ECO:0000256" key="1">
    <source>
        <dbReference type="ARBA" id="ARBA00004651"/>
    </source>
</evidence>
<sequence>MNRNRMVVLNGIIVSSTTILCAVLGMVEVSLFIKCYGADINGLIQTGNQVLNYIVLIEAGLSAAFLYKMYKPIAENDNKQLSAFYNGFRKSMSKAVNIMLYVAILISAIYPLLIRKSDIKYLTVFSIFLLLSLKVILPYKITMVPKYMIIAKEQKYKAELIGGLTRGITYITEIVLLTVIINFNFVISVQVVLLVSVIISLIDGILFHIVMQHIYGNTLDKTVAPNNTPNKMSKDLLVHNISRIVFSSTDNIIISTMGSLEAVTVYSSYNMVVGQVIEMAQKFMDGVTATLGIKIAHEDKNSYNVFKEMLAGSYWLGGIIASVFICMINEFVSLWIGKEYCVNIINIILFSMVLYCGIILPCIQVARNACGLYRESRNFTAIQAVINLLITILLVPKLGIMGALIGTVFARVAITVPCNYKLICKKVFPELKASWLEMYTSYVLVIGIGILNKYLVIYVGKMLQNGVVGFIVKTLLASFVSFVIYTVYYYTFDLGFRDLSKRLLGIIKK</sequence>
<dbReference type="EMBL" id="SLZV01000003">
    <property type="protein sequence ID" value="TCS69647.1"/>
    <property type="molecule type" value="Genomic_DNA"/>
</dbReference>
<evidence type="ECO:0000313" key="10">
    <source>
        <dbReference type="Proteomes" id="UP000702954"/>
    </source>
</evidence>
<keyword evidence="7" id="KW-0813">Transport</keyword>
<evidence type="ECO:0000256" key="3">
    <source>
        <dbReference type="ARBA" id="ARBA00022692"/>
    </source>
</evidence>
<feature type="transmembrane region" description="Helical" evidence="6">
    <location>
        <begin position="160"/>
        <end position="181"/>
    </location>
</feature>
<comment type="subcellular location">
    <subcellularLocation>
        <location evidence="1">Cell membrane</location>
        <topology evidence="1">Multi-pass membrane protein</topology>
    </subcellularLocation>
</comment>
<feature type="transmembrane region" description="Helical" evidence="6">
    <location>
        <begin position="95"/>
        <end position="113"/>
    </location>
</feature>
<feature type="transmembrane region" description="Helical" evidence="6">
    <location>
        <begin position="119"/>
        <end position="139"/>
    </location>
</feature>
<evidence type="ECO:0000256" key="4">
    <source>
        <dbReference type="ARBA" id="ARBA00022989"/>
    </source>
</evidence>
<accession>A0A4R3JUL9</accession>
<feature type="transmembrane region" description="Helical" evidence="6">
    <location>
        <begin position="466"/>
        <end position="492"/>
    </location>
</feature>
<organism evidence="8 9">
    <name type="scientific">Faecalimonas umbilicata</name>
    <dbReference type="NCBI Taxonomy" id="1912855"/>
    <lineage>
        <taxon>Bacteria</taxon>
        <taxon>Bacillati</taxon>
        <taxon>Bacillota</taxon>
        <taxon>Clostridia</taxon>
        <taxon>Lachnospirales</taxon>
        <taxon>Lachnospiraceae</taxon>
        <taxon>Faecalimonas</taxon>
    </lineage>
</organism>
<dbReference type="PANTHER" id="PTHR30250">
    <property type="entry name" value="PST FAMILY PREDICTED COLANIC ACID TRANSPORTER"/>
    <property type="match status" value="1"/>
</dbReference>
<keyword evidence="5 6" id="KW-0472">Membrane</keyword>
<evidence type="ECO:0000256" key="5">
    <source>
        <dbReference type="ARBA" id="ARBA00023136"/>
    </source>
</evidence>
<protein>
    <submittedName>
        <fullName evidence="8">O-antigen/teichoic acid export membrane protein</fullName>
    </submittedName>
    <submittedName>
        <fullName evidence="7">Sugar transporter</fullName>
    </submittedName>
</protein>
<feature type="transmembrane region" description="Helical" evidence="6">
    <location>
        <begin position="378"/>
        <end position="395"/>
    </location>
</feature>
<dbReference type="Proteomes" id="UP000294613">
    <property type="component" value="Unassembled WGS sequence"/>
</dbReference>
<reference evidence="7 10" key="1">
    <citation type="journal article" date="2018" name="Int. J. Syst. Evol. Microbiol.">
        <title>Draft Genome Sequence of Faecalimonas umbilicata JCM 30896T, an Acetate-Producing Bacterium Isolated from Human Feces.</title>
        <authorList>
            <person name="Sakamoto M."/>
            <person name="Ikeyama N."/>
            <person name="Yuki M."/>
            <person name="Ohkuma M."/>
        </authorList>
    </citation>
    <scope>NUCLEOTIDE SEQUENCE [LARGE SCALE GENOMIC DNA]</scope>
    <source>
        <strain evidence="7 10">EGH7</strain>
    </source>
</reference>
<dbReference type="GO" id="GO:0005886">
    <property type="term" value="C:plasma membrane"/>
    <property type="evidence" value="ECO:0007669"/>
    <property type="project" value="UniProtKB-SubCell"/>
</dbReference>
<comment type="caution">
    <text evidence="8">The sequence shown here is derived from an EMBL/GenBank/DDBJ whole genome shotgun (WGS) entry which is preliminary data.</text>
</comment>
<evidence type="ECO:0000313" key="8">
    <source>
        <dbReference type="EMBL" id="TCS69647.1"/>
    </source>
</evidence>
<dbReference type="RefSeq" id="WP_116442104.1">
    <property type="nucleotide sequence ID" value="NZ_BHEO01000008.1"/>
</dbReference>
<gene>
    <name evidence="8" type="ORF">EDD74_10397</name>
    <name evidence="7" type="ORF">FAEUMB_24790</name>
</gene>
<keyword evidence="7" id="KW-0762">Sugar transport</keyword>
<evidence type="ECO:0000313" key="7">
    <source>
        <dbReference type="EMBL" id="GBU05938.1"/>
    </source>
</evidence>
<evidence type="ECO:0000256" key="2">
    <source>
        <dbReference type="ARBA" id="ARBA00022475"/>
    </source>
</evidence>
<feature type="transmembrane region" description="Helical" evidence="6">
    <location>
        <begin position="187"/>
        <end position="211"/>
    </location>
</feature>
<dbReference type="EMBL" id="BHEO01000008">
    <property type="protein sequence ID" value="GBU05938.1"/>
    <property type="molecule type" value="Genomic_DNA"/>
</dbReference>
<evidence type="ECO:0000313" key="9">
    <source>
        <dbReference type="Proteomes" id="UP000294613"/>
    </source>
</evidence>
<feature type="transmembrane region" description="Helical" evidence="6">
    <location>
        <begin position="441"/>
        <end position="460"/>
    </location>
</feature>
<keyword evidence="2" id="KW-1003">Cell membrane</keyword>